<protein>
    <submittedName>
        <fullName evidence="2">Uncharacterized protein</fullName>
    </submittedName>
</protein>
<keyword evidence="1" id="KW-0472">Membrane</keyword>
<feature type="transmembrane region" description="Helical" evidence="1">
    <location>
        <begin position="35"/>
        <end position="52"/>
    </location>
</feature>
<evidence type="ECO:0000256" key="1">
    <source>
        <dbReference type="SAM" id="Phobius"/>
    </source>
</evidence>
<evidence type="ECO:0000313" key="2">
    <source>
        <dbReference type="EMBL" id="CAD6341828.1"/>
    </source>
</evidence>
<dbReference type="EMBL" id="CAJGYO010000319">
    <property type="protein sequence ID" value="CAD6341828.1"/>
    <property type="molecule type" value="Genomic_DNA"/>
</dbReference>
<reference evidence="2" key="1">
    <citation type="submission" date="2020-10" db="EMBL/GenBank/DDBJ databases">
        <authorList>
            <person name="Han B."/>
            <person name="Lu T."/>
            <person name="Zhao Q."/>
            <person name="Huang X."/>
            <person name="Zhao Y."/>
        </authorList>
    </citation>
    <scope>NUCLEOTIDE SEQUENCE</scope>
</reference>
<feature type="transmembrane region" description="Helical" evidence="1">
    <location>
        <begin position="12"/>
        <end position="29"/>
    </location>
</feature>
<dbReference type="Proteomes" id="UP000604825">
    <property type="component" value="Unassembled WGS sequence"/>
</dbReference>
<keyword evidence="1" id="KW-0812">Transmembrane</keyword>
<name>A0A811SG95_9POAL</name>
<proteinExistence type="predicted"/>
<feature type="transmembrane region" description="Helical" evidence="1">
    <location>
        <begin position="64"/>
        <end position="82"/>
    </location>
</feature>
<keyword evidence="1" id="KW-1133">Transmembrane helix</keyword>
<dbReference type="AlphaFoldDB" id="A0A811SG95"/>
<sequence length="217" mass="23446">MADRQYSTLTKLGLGALTFNSVLAIYNSWGDAASVTSVLAVDAALVLVFLCLREFERGGNGRDAKTKAAVWALTALLTAMFASGVAPTIMPLAVGALVLLCLRDADHDRAREEGGGGGGRVNMDGQYCVLAKVGFAVLTCSTALDAYDTRRDSDSAALVFVSYTLLGILTVLFVRAFARGHAAEQGQGQRLLCHLRTFLRYMQPRGRQQDRWQRPAR</sequence>
<dbReference type="PANTHER" id="PTHR46610:SF11">
    <property type="entry name" value="PGG DOMAIN-CONTAINING PROTEIN"/>
    <property type="match status" value="1"/>
</dbReference>
<gene>
    <name evidence="2" type="ORF">NCGR_LOCUS65926</name>
</gene>
<dbReference type="PANTHER" id="PTHR46610">
    <property type="entry name" value="OS05G0181300 PROTEIN"/>
    <property type="match status" value="1"/>
</dbReference>
<dbReference type="InterPro" id="IPR045501">
    <property type="entry name" value="DUF6490"/>
</dbReference>
<dbReference type="Pfam" id="PF20100">
    <property type="entry name" value="DUF6490"/>
    <property type="match status" value="1"/>
</dbReference>
<accession>A0A811SG95</accession>
<organism evidence="2 3">
    <name type="scientific">Miscanthus lutarioriparius</name>
    <dbReference type="NCBI Taxonomy" id="422564"/>
    <lineage>
        <taxon>Eukaryota</taxon>
        <taxon>Viridiplantae</taxon>
        <taxon>Streptophyta</taxon>
        <taxon>Embryophyta</taxon>
        <taxon>Tracheophyta</taxon>
        <taxon>Spermatophyta</taxon>
        <taxon>Magnoliopsida</taxon>
        <taxon>Liliopsida</taxon>
        <taxon>Poales</taxon>
        <taxon>Poaceae</taxon>
        <taxon>PACMAD clade</taxon>
        <taxon>Panicoideae</taxon>
        <taxon>Andropogonodae</taxon>
        <taxon>Andropogoneae</taxon>
        <taxon>Saccharinae</taxon>
        <taxon>Miscanthus</taxon>
    </lineage>
</organism>
<evidence type="ECO:0000313" key="3">
    <source>
        <dbReference type="Proteomes" id="UP000604825"/>
    </source>
</evidence>
<feature type="transmembrane region" description="Helical" evidence="1">
    <location>
        <begin position="156"/>
        <end position="178"/>
    </location>
</feature>
<keyword evidence="3" id="KW-1185">Reference proteome</keyword>
<comment type="caution">
    <text evidence="2">The sequence shown here is derived from an EMBL/GenBank/DDBJ whole genome shotgun (WGS) entry which is preliminary data.</text>
</comment>